<dbReference type="PATRIC" id="fig|1341181.4.peg.2232"/>
<feature type="signal peptide" evidence="1">
    <location>
        <begin position="1"/>
        <end position="18"/>
    </location>
</feature>
<dbReference type="Pfam" id="PF18911">
    <property type="entry name" value="PKD_4"/>
    <property type="match status" value="1"/>
</dbReference>
<sequence>MKYWIYIVVSIYSLASFAQGEANNWYFGQFAGLDFSSGTPVPFTNGQLNTIEGCATLSTAAGQLLFYTDGITVYNRNHQVMVNGSGLLGHPSSAQSATIVPKPGSSTLYYIFTTDNEHDPDGLRYSIVDMSLNGGMGAVTSNKNILIYTPTIESFAITKHANGNDFWIISHGWESNSFHAYLLTSSGLSATPVTSNVGNTISGTGFVAAGIAKISPSGRKLALSSVSDFVQLFDFNNVTGVISNARTVIEEPWELYGVEFSPNEEILYVTNVFNKVYQFDLNAADIPSSKITLYNSSRLPSALQMGPDGKIYVAVYNQNKLGVINNPNVLGLGCNFQIDAIDLGGRISQGGLPSFSQSFFFSPAIVADNACVGQSTTFELNTNQTITSATWNFGDGNTSNNLNASHVYASPGVYTVSVAAVSSIGIGTQTRDIVISAVPTATQPQDIKTCDTDNNGFYNFDLTSRNNAILNGQSPSQYSIRYFANATDYTNNIAIATPASYPNVAAYQSQTIIAEVSNNANGDCKATTSFVIQVFETPLPSTVVSSIQTCDNTSVGTDVDGRVLFNLTQRATAILNGQSVSDFSLTYYKDSALTQQITTPTSYANTNPTETIWVKMTNIQNPACFAVTSFDIEVFSLPVVNAVVTLKQCDDNQDGFSAFNLDEAITLAVTSTSGLTFSFFESSSEANSNSNPITNVPVYTNQIVNNDTVYIRVQNANGCHRVTQLNLVVSTTQIPANFPQRIVAVCDDIVSGSNTDGIATFDFSNVDGQIRALFPVGQQLDITYYKNLADALAEQNTIIDISNYTNIGYPNLQNIYVRVDSQLNNECLGLGDHITLNVESIPIVQPQVLEHCDDNQDGIYAFDTTNLQSALLNGLTNVTVSYTDQTGNPLPSPLPNPFATSSQTITVTVANNTAMACNYSSTIRFIVDDLPEAFQIPVTLTTVCDDETDPAIQNGSYPFNTTTFQSTILGSQTGMTVAYFDGNNNPLPSPLPNPFNSATQNIRVEVVNSINNNCSATMTIPLVVNPVPVIQLTGEELVCSDNLNFTKVINSGLLDESIIANFTYTWYLNSNLIVGENNYALTVNQEGVYTVDVSNANGCIRTRTITVMASDIATITNVEVTDLSNDNSIVVHVTGQGDYVYSLDNMNFQQSNVFTGLEAGIYNVYVKDLNGCGTTPPKEVSVLGIPNFFTPNGDGYNDFWNIKGVGKSYANATTIYIFNRYGKLLKQLSPHSPGWDGVYNGQSLPSDDYWFSIELQDGRIFKGHFALKR</sequence>
<protein>
    <recommendedName>
        <fullName evidence="2">PKD domain-containing protein</fullName>
    </recommendedName>
</protein>
<evidence type="ECO:0000256" key="1">
    <source>
        <dbReference type="SAM" id="SignalP"/>
    </source>
</evidence>
<comment type="caution">
    <text evidence="3">The sequence shown here is derived from an EMBL/GenBank/DDBJ whole genome shotgun (WGS) entry which is preliminary data.</text>
</comment>
<dbReference type="SUPFAM" id="SSF63829">
    <property type="entry name" value="Calcium-dependent phosphotriesterase"/>
    <property type="match status" value="1"/>
</dbReference>
<dbReference type="InterPro" id="IPR000601">
    <property type="entry name" value="PKD_dom"/>
</dbReference>
<keyword evidence="1" id="KW-0732">Signal</keyword>
<evidence type="ECO:0000313" key="3">
    <source>
        <dbReference type="EMBL" id="ESU27092.1"/>
    </source>
</evidence>
<evidence type="ECO:0000259" key="2">
    <source>
        <dbReference type="PROSITE" id="PS50093"/>
    </source>
</evidence>
<dbReference type="InterPro" id="IPR013783">
    <property type="entry name" value="Ig-like_fold"/>
</dbReference>
<evidence type="ECO:0000313" key="4">
    <source>
        <dbReference type="Proteomes" id="UP000018004"/>
    </source>
</evidence>
<dbReference type="CDD" id="cd00146">
    <property type="entry name" value="PKD"/>
    <property type="match status" value="1"/>
</dbReference>
<feature type="domain" description="PKD" evidence="2">
    <location>
        <begin position="372"/>
        <end position="442"/>
    </location>
</feature>
<dbReference type="InterPro" id="IPR035986">
    <property type="entry name" value="PKD_dom_sf"/>
</dbReference>
<gene>
    <name evidence="3" type="ORF">FLJC2902T_22700</name>
</gene>
<dbReference type="eggNOG" id="COG3291">
    <property type="taxonomic scope" value="Bacteria"/>
</dbReference>
<dbReference type="RefSeq" id="WP_023579846.1">
    <property type="nucleotide sequence ID" value="NZ_AVGG01000016.1"/>
</dbReference>
<dbReference type="Proteomes" id="UP000018004">
    <property type="component" value="Unassembled WGS sequence"/>
</dbReference>
<dbReference type="InterPro" id="IPR011042">
    <property type="entry name" value="6-blade_b-propeller_TolB-like"/>
</dbReference>
<dbReference type="Gene3D" id="2.120.10.30">
    <property type="entry name" value="TolB, C-terminal domain"/>
    <property type="match status" value="1"/>
</dbReference>
<keyword evidence="4" id="KW-1185">Reference proteome</keyword>
<dbReference type="SMART" id="SM00089">
    <property type="entry name" value="PKD"/>
    <property type="match status" value="1"/>
</dbReference>
<dbReference type="EMBL" id="AVGG01000016">
    <property type="protein sequence ID" value="ESU27092.1"/>
    <property type="molecule type" value="Genomic_DNA"/>
</dbReference>
<accession>V6SLF1</accession>
<dbReference type="Gene3D" id="2.60.40.10">
    <property type="entry name" value="Immunoglobulins"/>
    <property type="match status" value="1"/>
</dbReference>
<dbReference type="InterPro" id="IPR026341">
    <property type="entry name" value="T9SS_type_B"/>
</dbReference>
<dbReference type="InterPro" id="IPR022409">
    <property type="entry name" value="PKD/Chitinase_dom"/>
</dbReference>
<dbReference type="AlphaFoldDB" id="V6SLF1"/>
<organism evidence="3 4">
    <name type="scientific">Flavobacterium limnosediminis JC2902</name>
    <dbReference type="NCBI Taxonomy" id="1341181"/>
    <lineage>
        <taxon>Bacteria</taxon>
        <taxon>Pseudomonadati</taxon>
        <taxon>Bacteroidota</taxon>
        <taxon>Flavobacteriia</taxon>
        <taxon>Flavobacteriales</taxon>
        <taxon>Flavobacteriaceae</taxon>
        <taxon>Flavobacterium</taxon>
    </lineage>
</organism>
<dbReference type="PROSITE" id="PS50093">
    <property type="entry name" value="PKD"/>
    <property type="match status" value="1"/>
</dbReference>
<name>V6SLF1_9FLAO</name>
<proteinExistence type="predicted"/>
<feature type="chain" id="PRO_5004752586" description="PKD domain-containing protein" evidence="1">
    <location>
        <begin position="19"/>
        <end position="1269"/>
    </location>
</feature>
<reference evidence="3 4" key="1">
    <citation type="submission" date="2013-08" db="EMBL/GenBank/DDBJ databases">
        <title>Flavobacterium limnosediminis JC2902 genome sequencing.</title>
        <authorList>
            <person name="Lee K."/>
            <person name="Yi H."/>
            <person name="Park S."/>
            <person name="Chun J."/>
        </authorList>
    </citation>
    <scope>NUCLEOTIDE SEQUENCE [LARGE SCALE GENOMIC DNA]</scope>
    <source>
        <strain evidence="3 4">JC2902</strain>
    </source>
</reference>
<dbReference type="NCBIfam" id="TIGR04131">
    <property type="entry name" value="Bac_Flav_CTERM"/>
    <property type="match status" value="1"/>
</dbReference>
<dbReference type="OrthoDB" id="9765926at2"/>
<dbReference type="STRING" id="1341181.FLJC2902T_22700"/>
<dbReference type="Pfam" id="PF13585">
    <property type="entry name" value="CHU_C"/>
    <property type="match status" value="1"/>
</dbReference>
<dbReference type="SUPFAM" id="SSF49299">
    <property type="entry name" value="PKD domain"/>
    <property type="match status" value="1"/>
</dbReference>